<evidence type="ECO:0000313" key="2">
    <source>
        <dbReference type="Proteomes" id="UP001457282"/>
    </source>
</evidence>
<evidence type="ECO:0000313" key="1">
    <source>
        <dbReference type="EMBL" id="KAK9931272.1"/>
    </source>
</evidence>
<sequence length="159" mass="18311">MDTVELRFGSLGRAQILFLKLHHDRDRDRGFLMFSYNVEKGKPNLRVFLVSHDCDSLKPMKSVPLPQINFGEMGCLFHIQGKKFGLALVRPKRNCCGDYNGKVRVAVITYEYQVITTHDDHDEPSSLEDVNYKLLSTCYLEYVPWRLSYSSDLVGAYVL</sequence>
<name>A0AAW1X3S6_RUBAR</name>
<protein>
    <submittedName>
        <fullName evidence="1">Uncharacterized protein</fullName>
    </submittedName>
</protein>
<reference evidence="1 2" key="1">
    <citation type="journal article" date="2023" name="G3 (Bethesda)">
        <title>A chromosome-length genome assembly and annotation of blackberry (Rubus argutus, cv. 'Hillquist').</title>
        <authorList>
            <person name="Bruna T."/>
            <person name="Aryal R."/>
            <person name="Dudchenko O."/>
            <person name="Sargent D.J."/>
            <person name="Mead D."/>
            <person name="Buti M."/>
            <person name="Cavallini A."/>
            <person name="Hytonen T."/>
            <person name="Andres J."/>
            <person name="Pham M."/>
            <person name="Weisz D."/>
            <person name="Mascagni F."/>
            <person name="Usai G."/>
            <person name="Natali L."/>
            <person name="Bassil N."/>
            <person name="Fernandez G.E."/>
            <person name="Lomsadze A."/>
            <person name="Armour M."/>
            <person name="Olukolu B."/>
            <person name="Poorten T."/>
            <person name="Britton C."/>
            <person name="Davik J."/>
            <person name="Ashrafi H."/>
            <person name="Aiden E.L."/>
            <person name="Borodovsky M."/>
            <person name="Worthington M."/>
        </authorList>
    </citation>
    <scope>NUCLEOTIDE SEQUENCE [LARGE SCALE GENOMIC DNA]</scope>
    <source>
        <strain evidence="1">PI 553951</strain>
    </source>
</reference>
<keyword evidence="2" id="KW-1185">Reference proteome</keyword>
<dbReference type="Proteomes" id="UP001457282">
    <property type="component" value="Unassembled WGS sequence"/>
</dbReference>
<organism evidence="1 2">
    <name type="scientific">Rubus argutus</name>
    <name type="common">Southern blackberry</name>
    <dbReference type="NCBI Taxonomy" id="59490"/>
    <lineage>
        <taxon>Eukaryota</taxon>
        <taxon>Viridiplantae</taxon>
        <taxon>Streptophyta</taxon>
        <taxon>Embryophyta</taxon>
        <taxon>Tracheophyta</taxon>
        <taxon>Spermatophyta</taxon>
        <taxon>Magnoliopsida</taxon>
        <taxon>eudicotyledons</taxon>
        <taxon>Gunneridae</taxon>
        <taxon>Pentapetalae</taxon>
        <taxon>rosids</taxon>
        <taxon>fabids</taxon>
        <taxon>Rosales</taxon>
        <taxon>Rosaceae</taxon>
        <taxon>Rosoideae</taxon>
        <taxon>Rosoideae incertae sedis</taxon>
        <taxon>Rubus</taxon>
    </lineage>
</organism>
<gene>
    <name evidence="1" type="ORF">M0R45_018556</name>
</gene>
<dbReference type="AlphaFoldDB" id="A0AAW1X3S6"/>
<comment type="caution">
    <text evidence="1">The sequence shown here is derived from an EMBL/GenBank/DDBJ whole genome shotgun (WGS) entry which is preliminary data.</text>
</comment>
<proteinExistence type="predicted"/>
<dbReference type="EMBL" id="JBEDUW010000004">
    <property type="protein sequence ID" value="KAK9931272.1"/>
    <property type="molecule type" value="Genomic_DNA"/>
</dbReference>
<accession>A0AAW1X3S6</accession>